<organism evidence="1 2">
    <name type="scientific">Corynebacterium otitidis ATCC 51513</name>
    <dbReference type="NCBI Taxonomy" id="883169"/>
    <lineage>
        <taxon>Bacteria</taxon>
        <taxon>Bacillati</taxon>
        <taxon>Actinomycetota</taxon>
        <taxon>Actinomycetes</taxon>
        <taxon>Mycobacteriales</taxon>
        <taxon>Corynebacteriaceae</taxon>
        <taxon>Corynebacterium</taxon>
    </lineage>
</organism>
<name>K0YRX8_9CORY</name>
<evidence type="ECO:0000313" key="1">
    <source>
        <dbReference type="EMBL" id="EJZ82309.1"/>
    </source>
</evidence>
<comment type="caution">
    <text evidence="1">The sequence shown here is derived from an EMBL/GenBank/DDBJ whole genome shotgun (WGS) entry which is preliminary data.</text>
</comment>
<feature type="non-terminal residue" evidence="1">
    <location>
        <position position="396"/>
    </location>
</feature>
<sequence>MATDEDRPGEPGGVADEHRDVVAAAEALLSRRFGGQQRALAAEDLGGSGAALVLRLRLAASPFLQDRTVVVKSIPVTDDELDDAALVREVVAYQFATSLPEASRPGPTVLAYDIAERIIVLSDLGDARTFAELMAEPEGRIGHLRSVGQALGSLHAATAEREGEFESLRSLMARRNPKASAINQYRQLAHHHAIEWGAGLLKDAGIAVPDPVRELLESAGRRLRRGLRAFSPGDLSPDNIVSTGRARFLDYEWGRFRDVSFDIASIIVDFPQYPGVAPLTEEEVGALISAWHREADERVLGGAEPAVVRAIVADAVVALAVSAVAEIHAGDPHNLVAELANRRGFDAIGVDEGLKLSLEGIITGEPAAGELADAARRRLGLTALIAERVAAAAAEE</sequence>
<dbReference type="EMBL" id="AHAE01000035">
    <property type="protein sequence ID" value="EJZ82309.1"/>
    <property type="molecule type" value="Genomic_DNA"/>
</dbReference>
<protein>
    <recommendedName>
        <fullName evidence="3">Aminoglycoside phosphotransferase domain-containing protein</fullName>
    </recommendedName>
</protein>
<dbReference type="eggNOG" id="COG2334">
    <property type="taxonomic scope" value="Bacteria"/>
</dbReference>
<accession>K0YRX8</accession>
<dbReference type="Gene3D" id="3.90.1200.10">
    <property type="match status" value="1"/>
</dbReference>
<gene>
    <name evidence="1" type="ORF">HMPREF9719_00761</name>
</gene>
<dbReference type="STRING" id="29321.AAV33_02150"/>
<evidence type="ECO:0000313" key="2">
    <source>
        <dbReference type="Proteomes" id="UP000006078"/>
    </source>
</evidence>
<dbReference type="SUPFAM" id="SSF56112">
    <property type="entry name" value="Protein kinase-like (PK-like)"/>
    <property type="match status" value="1"/>
</dbReference>
<reference evidence="1 2" key="1">
    <citation type="submission" date="2012-08" db="EMBL/GenBank/DDBJ databases">
        <title>The Genome Sequence of Turicella otitidis ATCC 51513.</title>
        <authorList>
            <consortium name="The Broad Institute Genome Sequencing Platform"/>
            <person name="Earl A."/>
            <person name="Ward D."/>
            <person name="Feldgarden M."/>
            <person name="Gevers D."/>
            <person name="Huys G."/>
            <person name="Walker B."/>
            <person name="Young S.K."/>
            <person name="Zeng Q."/>
            <person name="Gargeya S."/>
            <person name="Fitzgerald M."/>
            <person name="Haas B."/>
            <person name="Abouelleil A."/>
            <person name="Alvarado L."/>
            <person name="Arachchi H.M."/>
            <person name="Berlin A.M."/>
            <person name="Chapman S.B."/>
            <person name="Goldberg J."/>
            <person name="Griggs A."/>
            <person name="Gujja S."/>
            <person name="Hansen M."/>
            <person name="Howarth C."/>
            <person name="Imamovic A."/>
            <person name="Larimer J."/>
            <person name="McCowen C."/>
            <person name="Montmayeur A."/>
            <person name="Murphy C."/>
            <person name="Neiman D."/>
            <person name="Pearson M."/>
            <person name="Priest M."/>
            <person name="Roberts A."/>
            <person name="Saif S."/>
            <person name="Shea T."/>
            <person name="Sisk P."/>
            <person name="Sykes S."/>
            <person name="Wortman J."/>
            <person name="Nusbaum C."/>
            <person name="Birren B."/>
        </authorList>
    </citation>
    <scope>NUCLEOTIDE SEQUENCE [LARGE SCALE GENOMIC DNA]</scope>
    <source>
        <strain evidence="1 2">ATCC 51513</strain>
    </source>
</reference>
<dbReference type="InterPro" id="IPR011009">
    <property type="entry name" value="Kinase-like_dom_sf"/>
</dbReference>
<proteinExistence type="predicted"/>
<evidence type="ECO:0008006" key="3">
    <source>
        <dbReference type="Google" id="ProtNLM"/>
    </source>
</evidence>
<dbReference type="OrthoDB" id="144109at2"/>
<dbReference type="RefSeq" id="WP_004600651.1">
    <property type="nucleotide sequence ID" value="NZ_JH815193.1"/>
</dbReference>
<keyword evidence="2" id="KW-1185">Reference proteome</keyword>
<dbReference type="Proteomes" id="UP000006078">
    <property type="component" value="Unassembled WGS sequence"/>
</dbReference>
<dbReference type="AlphaFoldDB" id="K0YRX8"/>
<dbReference type="HOGENOM" id="CLU_054723_0_0_11"/>